<keyword evidence="2" id="KW-0732">Signal</keyword>
<dbReference type="InterPro" id="IPR051010">
    <property type="entry name" value="BCAA_transport"/>
</dbReference>
<dbReference type="InterPro" id="IPR028081">
    <property type="entry name" value="Leu-bd"/>
</dbReference>
<proteinExistence type="inferred from homology"/>
<accession>A0ABN3QTC2</accession>
<dbReference type="Gene3D" id="3.40.50.2300">
    <property type="match status" value="2"/>
</dbReference>
<feature type="domain" description="Leucine-binding protein" evidence="3">
    <location>
        <begin position="137"/>
        <end position="477"/>
    </location>
</feature>
<dbReference type="CDD" id="cd06337">
    <property type="entry name" value="PBP1_ABC_ligand_binding-like"/>
    <property type="match status" value="1"/>
</dbReference>
<dbReference type="SUPFAM" id="SSF53822">
    <property type="entry name" value="Periplasmic binding protein-like I"/>
    <property type="match status" value="1"/>
</dbReference>
<dbReference type="PANTHER" id="PTHR30483">
    <property type="entry name" value="LEUCINE-SPECIFIC-BINDING PROTEIN"/>
    <property type="match status" value="1"/>
</dbReference>
<dbReference type="InterPro" id="IPR028082">
    <property type="entry name" value="Peripla_BP_I"/>
</dbReference>
<dbReference type="EMBL" id="BAAASJ010000031">
    <property type="protein sequence ID" value="GAA2634298.1"/>
    <property type="molecule type" value="Genomic_DNA"/>
</dbReference>
<dbReference type="Pfam" id="PF13458">
    <property type="entry name" value="Peripla_BP_6"/>
    <property type="match status" value="1"/>
</dbReference>
<dbReference type="Proteomes" id="UP001500151">
    <property type="component" value="Unassembled WGS sequence"/>
</dbReference>
<comment type="similarity">
    <text evidence="1">Belongs to the leucine-binding protein family.</text>
</comment>
<evidence type="ECO:0000256" key="2">
    <source>
        <dbReference type="ARBA" id="ARBA00022729"/>
    </source>
</evidence>
<dbReference type="PANTHER" id="PTHR30483:SF6">
    <property type="entry name" value="PERIPLASMIC BINDING PROTEIN OF ABC TRANSPORTER FOR NATURAL AMINO ACIDS"/>
    <property type="match status" value="1"/>
</dbReference>
<keyword evidence="5" id="KW-1185">Reference proteome</keyword>
<comment type="caution">
    <text evidence="4">The sequence shown here is derived from an EMBL/GenBank/DDBJ whole genome shotgun (WGS) entry which is preliminary data.</text>
</comment>
<evidence type="ECO:0000259" key="3">
    <source>
        <dbReference type="Pfam" id="PF13458"/>
    </source>
</evidence>
<evidence type="ECO:0000313" key="5">
    <source>
        <dbReference type="Proteomes" id="UP001500151"/>
    </source>
</evidence>
<protein>
    <submittedName>
        <fullName evidence="4">ABC transporter substrate-binding protein</fullName>
    </submittedName>
</protein>
<sequence>MAPEERVREVSATPLSSGVAVCIIVFIIRVPDIGHVAQPYRDAKEPATALCCRLRLPPTASAARSGFLSGFSTLTSAPSTCPEAFMSAPMSTPANGNLSRRSVLRGTAGAAGLFTAGGLLTACSGIKESSAQTDTVLRIGYVSPSTGPAAGFGEPNAYLMKKMRATFKDGLQIGGKKYSIEIIDRDSQSNPQTAAQVASDLINSEKIDLMLVTSTPETVNPVADACEAAKVPCLSTAVPWEAWYFGRGATPEKPFTYTYHFFIGVAEIHAAYTSLWTKGGVETNRRVGVMWPNDPDGKAIRQGLGPQLKKSGFRIVDPGAYEDGTNDYSAQIAAFKKADAEIFNTFPLPPDFATFWKQARQQGYRPRIASIAKTGLLPSQIEALGSLGHGLSAGFWWSPKFPYTSTLTDQTAQQLADDYEQSTGKQWTQIIGSNMALFEVAVHALKATSDPKDRGELAAALGKAKLTTIAGPLDFTSGPVKNVSPEGLVMAQWRKATGGSKFTVEPVIVDNGAFLDIPLGGELEPLR</sequence>
<organism evidence="4 5">
    <name type="scientific">Streptomyces vastus</name>
    <dbReference type="NCBI Taxonomy" id="285451"/>
    <lineage>
        <taxon>Bacteria</taxon>
        <taxon>Bacillati</taxon>
        <taxon>Actinomycetota</taxon>
        <taxon>Actinomycetes</taxon>
        <taxon>Kitasatosporales</taxon>
        <taxon>Streptomycetaceae</taxon>
        <taxon>Streptomyces</taxon>
    </lineage>
</organism>
<evidence type="ECO:0000256" key="1">
    <source>
        <dbReference type="ARBA" id="ARBA00010062"/>
    </source>
</evidence>
<evidence type="ECO:0000313" key="4">
    <source>
        <dbReference type="EMBL" id="GAA2634298.1"/>
    </source>
</evidence>
<gene>
    <name evidence="4" type="ORF">GCM10010307_29410</name>
</gene>
<reference evidence="4 5" key="1">
    <citation type="journal article" date="2019" name="Int. J. Syst. Evol. Microbiol.">
        <title>The Global Catalogue of Microorganisms (GCM) 10K type strain sequencing project: providing services to taxonomists for standard genome sequencing and annotation.</title>
        <authorList>
            <consortium name="The Broad Institute Genomics Platform"/>
            <consortium name="The Broad Institute Genome Sequencing Center for Infectious Disease"/>
            <person name="Wu L."/>
            <person name="Ma J."/>
        </authorList>
    </citation>
    <scope>NUCLEOTIDE SEQUENCE [LARGE SCALE GENOMIC DNA]</scope>
    <source>
        <strain evidence="4 5">JCM 4524</strain>
    </source>
</reference>
<name>A0ABN3QTC2_9ACTN</name>